<dbReference type="GO" id="GO:0043565">
    <property type="term" value="F:sequence-specific DNA binding"/>
    <property type="evidence" value="ECO:0007669"/>
    <property type="project" value="TreeGrafter"/>
</dbReference>
<dbReference type="Proteomes" id="UP000193061">
    <property type="component" value="Unassembled WGS sequence"/>
</dbReference>
<keyword evidence="3" id="KW-0238">DNA-binding</keyword>
<keyword evidence="4" id="KW-0804">Transcription</keyword>
<dbReference type="PROSITE" id="PS50931">
    <property type="entry name" value="HTH_LYSR"/>
    <property type="match status" value="1"/>
</dbReference>
<dbReference type="InterPro" id="IPR036388">
    <property type="entry name" value="WH-like_DNA-bd_sf"/>
</dbReference>
<name>A0A1X7ACE9_9RHOB</name>
<dbReference type="GO" id="GO:0006351">
    <property type="term" value="P:DNA-templated transcription"/>
    <property type="evidence" value="ECO:0007669"/>
    <property type="project" value="TreeGrafter"/>
</dbReference>
<dbReference type="PANTHER" id="PTHR30537">
    <property type="entry name" value="HTH-TYPE TRANSCRIPTIONAL REGULATOR"/>
    <property type="match status" value="1"/>
</dbReference>
<dbReference type="PANTHER" id="PTHR30537:SF3">
    <property type="entry name" value="TRANSCRIPTIONAL REGULATORY PROTEIN"/>
    <property type="match status" value="1"/>
</dbReference>
<dbReference type="InterPro" id="IPR058163">
    <property type="entry name" value="LysR-type_TF_proteobact-type"/>
</dbReference>
<keyword evidence="7" id="KW-1185">Reference proteome</keyword>
<evidence type="ECO:0000313" key="7">
    <source>
        <dbReference type="Proteomes" id="UP000193061"/>
    </source>
</evidence>
<dbReference type="InterPro" id="IPR036390">
    <property type="entry name" value="WH_DNA-bd_sf"/>
</dbReference>
<gene>
    <name evidence="6" type="primary">cynR_7</name>
    <name evidence="6" type="ORF">ROA7450_04200</name>
</gene>
<evidence type="ECO:0000256" key="1">
    <source>
        <dbReference type="ARBA" id="ARBA00009437"/>
    </source>
</evidence>
<dbReference type="SUPFAM" id="SSF46785">
    <property type="entry name" value="Winged helix' DNA-binding domain"/>
    <property type="match status" value="1"/>
</dbReference>
<reference evidence="6 7" key="1">
    <citation type="submission" date="2017-03" db="EMBL/GenBank/DDBJ databases">
        <authorList>
            <person name="Afonso C.L."/>
            <person name="Miller P.J."/>
            <person name="Scott M.A."/>
            <person name="Spackman E."/>
            <person name="Goraichik I."/>
            <person name="Dimitrov K.M."/>
            <person name="Suarez D.L."/>
            <person name="Swayne D.E."/>
        </authorList>
    </citation>
    <scope>NUCLEOTIDE SEQUENCE [LARGE SCALE GENOMIC DNA]</scope>
    <source>
        <strain evidence="6 7">CECT 7450</strain>
    </source>
</reference>
<dbReference type="InterPro" id="IPR000847">
    <property type="entry name" value="LysR_HTH_N"/>
</dbReference>
<evidence type="ECO:0000313" key="6">
    <source>
        <dbReference type="EMBL" id="SLN74143.1"/>
    </source>
</evidence>
<proteinExistence type="inferred from homology"/>
<dbReference type="EMBL" id="FWFX01000028">
    <property type="protein sequence ID" value="SLN74143.1"/>
    <property type="molecule type" value="Genomic_DNA"/>
</dbReference>
<evidence type="ECO:0000259" key="5">
    <source>
        <dbReference type="PROSITE" id="PS50931"/>
    </source>
</evidence>
<dbReference type="Gene3D" id="3.40.190.290">
    <property type="match status" value="1"/>
</dbReference>
<evidence type="ECO:0000256" key="3">
    <source>
        <dbReference type="ARBA" id="ARBA00023125"/>
    </source>
</evidence>
<sequence>MRTFDWEFLPHFLAVARAGNLRAAAEMVGTSHGTVNRNIQALETSYGVRLFHRSRQGFSLTEFGEALLPMAEDAEQKIFAARKRVEGFDRSEAGKIRFSLTPILAYDIVAPIVARFSEQYPEIDIEMRLTSEVESITNDETDISLRAAQDVTDDVVARKLFQLEIGVYASKEYLENTVPNAGADGVGLTWIGAPTNRTPQSWSRPSPFPNATLRHEVSDGQMRVHFVNLSVGMSHLPTLIEPAFPNIRRMPGTHVSPGPWLWVLLHSDLRRTVRVRRFVDFLTEELRALHKAGKHSRSI</sequence>
<evidence type="ECO:0000256" key="2">
    <source>
        <dbReference type="ARBA" id="ARBA00023015"/>
    </source>
</evidence>
<dbReference type="InterPro" id="IPR005119">
    <property type="entry name" value="LysR_subst-bd"/>
</dbReference>
<accession>A0A1X7ACE9</accession>
<dbReference type="AlphaFoldDB" id="A0A1X7ACE9"/>
<dbReference type="GO" id="GO:0003700">
    <property type="term" value="F:DNA-binding transcription factor activity"/>
    <property type="evidence" value="ECO:0007669"/>
    <property type="project" value="InterPro"/>
</dbReference>
<dbReference type="RefSeq" id="WP_085807837.1">
    <property type="nucleotide sequence ID" value="NZ_FWFX01000028.1"/>
</dbReference>
<organism evidence="6 7">
    <name type="scientific">Roseovarius albus</name>
    <dbReference type="NCBI Taxonomy" id="1247867"/>
    <lineage>
        <taxon>Bacteria</taxon>
        <taxon>Pseudomonadati</taxon>
        <taxon>Pseudomonadota</taxon>
        <taxon>Alphaproteobacteria</taxon>
        <taxon>Rhodobacterales</taxon>
        <taxon>Roseobacteraceae</taxon>
        <taxon>Roseovarius</taxon>
    </lineage>
</organism>
<evidence type="ECO:0000256" key="4">
    <source>
        <dbReference type="ARBA" id="ARBA00023163"/>
    </source>
</evidence>
<dbReference type="SUPFAM" id="SSF53850">
    <property type="entry name" value="Periplasmic binding protein-like II"/>
    <property type="match status" value="1"/>
</dbReference>
<feature type="domain" description="HTH lysR-type" evidence="5">
    <location>
        <begin position="12"/>
        <end position="61"/>
    </location>
</feature>
<keyword evidence="2" id="KW-0805">Transcription regulation</keyword>
<dbReference type="Gene3D" id="1.10.10.10">
    <property type="entry name" value="Winged helix-like DNA-binding domain superfamily/Winged helix DNA-binding domain"/>
    <property type="match status" value="1"/>
</dbReference>
<dbReference type="OrthoDB" id="9796526at2"/>
<comment type="similarity">
    <text evidence="1">Belongs to the LysR transcriptional regulatory family.</text>
</comment>
<dbReference type="Pfam" id="PF03466">
    <property type="entry name" value="LysR_substrate"/>
    <property type="match status" value="1"/>
</dbReference>
<dbReference type="Pfam" id="PF00126">
    <property type="entry name" value="HTH_1"/>
    <property type="match status" value="1"/>
</dbReference>
<protein>
    <submittedName>
        <fullName evidence="6">HTH-type transcriptional regulator CynR</fullName>
    </submittedName>
</protein>